<dbReference type="InterPro" id="IPR035086">
    <property type="entry name" value="DgcN-like_C"/>
</dbReference>
<dbReference type="PANTHER" id="PTHR40690:SF1">
    <property type="entry name" value="DUF1611 DOMAIN-CONTAINING PROTEIN"/>
    <property type="match status" value="1"/>
</dbReference>
<keyword evidence="4" id="KW-1185">Reference proteome</keyword>
<dbReference type="PATRIC" id="fig|1227482.3.peg.1924"/>
<sequence length="347" mass="36670">MTRHDRIAVLAHGRFPDDARAAIELIRYGRPEVVAVIDTARRSPVTSQLVRTLPQIPIVREFDDVDEPVDALYVGIDLARDGPTAELSEPVRRDVRAALAAGGDVVVSRAGFPVDDPEFERLAADGGGRIVDVGAPPPGRPREDDRSADVDAEVLLTVGTDRYVGTSSTAFELVAAARERGVDAALVPMSHVGVLLEGPGVSLDRVPTGRVHDAVDGLVRERGERHDLLVVEGQGAICHPGSSGQICGLLHGARPDGLVLCHSAGRELMHGYDVDLPSIPAYVDLYERLAAPVAPTTVIAGALNTMNVATPSAAREAVDDFAERLGAPATDPLRFDADALLDAIDLG</sequence>
<name>M0NQG2_9EURY</name>
<dbReference type="PIRSF" id="PIRSF026760">
    <property type="entry name" value="UCP026760"/>
    <property type="match status" value="1"/>
</dbReference>
<dbReference type="OrthoDB" id="322665at2157"/>
<dbReference type="InterPro" id="IPR011669">
    <property type="entry name" value="DgcN-like"/>
</dbReference>
<evidence type="ECO:0000313" key="3">
    <source>
        <dbReference type="EMBL" id="EMA59858.1"/>
    </source>
</evidence>
<evidence type="ECO:0000259" key="2">
    <source>
        <dbReference type="Pfam" id="PF17396"/>
    </source>
</evidence>
<protein>
    <recommendedName>
        <fullName evidence="5">DUF1611 domain-containing protein</fullName>
    </recommendedName>
</protein>
<dbReference type="InterPro" id="IPR027417">
    <property type="entry name" value="P-loop_NTPase"/>
</dbReference>
<reference evidence="3 4" key="1">
    <citation type="journal article" date="2014" name="PLoS Genet.">
        <title>Phylogenetically driven sequencing of extremely halophilic archaea reveals strategies for static and dynamic osmo-response.</title>
        <authorList>
            <person name="Becker E.A."/>
            <person name="Seitzer P.M."/>
            <person name="Tritt A."/>
            <person name="Larsen D."/>
            <person name="Krusor M."/>
            <person name="Yao A.I."/>
            <person name="Wu D."/>
            <person name="Madern D."/>
            <person name="Eisen J.A."/>
            <person name="Darling A.E."/>
            <person name="Facciotti M.T."/>
        </authorList>
    </citation>
    <scope>NUCLEOTIDE SEQUENCE [LARGE SCALE GENOMIC DNA]</scope>
    <source>
        <strain evidence="3 4">DSM 21995</strain>
    </source>
</reference>
<gene>
    <name evidence="3" type="ORF">C469_09556</name>
</gene>
<dbReference type="EMBL" id="AOJG01000027">
    <property type="protein sequence ID" value="EMA59858.1"/>
    <property type="molecule type" value="Genomic_DNA"/>
</dbReference>
<accession>M0NQG2</accession>
<dbReference type="Gene3D" id="3.40.50.300">
    <property type="entry name" value="P-loop containing nucleotide triphosphate hydrolases"/>
    <property type="match status" value="1"/>
</dbReference>
<dbReference type="Gene3D" id="3.40.50.720">
    <property type="entry name" value="NAD(P)-binding Rossmann-like Domain"/>
    <property type="match status" value="1"/>
</dbReference>
<proteinExistence type="predicted"/>
<dbReference type="PANTHER" id="PTHR40690">
    <property type="entry name" value="GLL3100 PROTEIN"/>
    <property type="match status" value="1"/>
</dbReference>
<dbReference type="SUPFAM" id="SSF52540">
    <property type="entry name" value="P-loop containing nucleoside triphosphate hydrolases"/>
    <property type="match status" value="1"/>
</dbReference>
<comment type="caution">
    <text evidence="3">The sequence shown here is derived from an EMBL/GenBank/DDBJ whole genome shotgun (WGS) entry which is preliminary data.</text>
</comment>
<dbReference type="Pfam" id="PF07755">
    <property type="entry name" value="DUF1611"/>
    <property type="match status" value="1"/>
</dbReference>
<dbReference type="STRING" id="1227482.C469_09556"/>
<feature type="domain" description="D-glutamate N-acetyltransferase-like N-terminal" evidence="2">
    <location>
        <begin position="53"/>
        <end position="134"/>
    </location>
</feature>
<dbReference type="InterPro" id="IPR035402">
    <property type="entry name" value="DgcN-like_N"/>
</dbReference>
<feature type="domain" description="D-glutamate N-acetyltransferase-like C-terminal" evidence="1">
    <location>
        <begin position="146"/>
        <end position="341"/>
    </location>
</feature>
<organism evidence="3 4">
    <name type="scientific">Halorubrum lipolyticum DSM 21995</name>
    <dbReference type="NCBI Taxonomy" id="1227482"/>
    <lineage>
        <taxon>Archaea</taxon>
        <taxon>Methanobacteriati</taxon>
        <taxon>Methanobacteriota</taxon>
        <taxon>Stenosarchaea group</taxon>
        <taxon>Halobacteria</taxon>
        <taxon>Halobacteriales</taxon>
        <taxon>Haloferacaceae</taxon>
        <taxon>Halorubrum</taxon>
    </lineage>
</organism>
<dbReference type="AlphaFoldDB" id="M0NQG2"/>
<evidence type="ECO:0000259" key="1">
    <source>
        <dbReference type="Pfam" id="PF07755"/>
    </source>
</evidence>
<dbReference type="Proteomes" id="UP000011650">
    <property type="component" value="Unassembled WGS sequence"/>
</dbReference>
<dbReference type="Pfam" id="PF17396">
    <property type="entry name" value="DUF1611_N"/>
    <property type="match status" value="1"/>
</dbReference>
<evidence type="ECO:0000313" key="4">
    <source>
        <dbReference type="Proteomes" id="UP000011650"/>
    </source>
</evidence>
<evidence type="ECO:0008006" key="5">
    <source>
        <dbReference type="Google" id="ProtNLM"/>
    </source>
</evidence>
<dbReference type="RefSeq" id="WP_008006016.1">
    <property type="nucleotide sequence ID" value="NZ_AOJG01000027.1"/>
</dbReference>